<dbReference type="PANTHER" id="PTHR22600:SF57">
    <property type="entry name" value="BETA-N-ACETYLHEXOSAMINIDASE"/>
    <property type="match status" value="1"/>
</dbReference>
<protein>
    <recommendedName>
        <fullName evidence="3">beta-N-acetylhexosaminidase</fullName>
        <ecNumber evidence="3">3.2.1.52</ecNumber>
    </recommendedName>
    <alternativeName>
        <fullName evidence="6">Beta-N-acetylhexosaminidase</fullName>
    </alternativeName>
    <alternativeName>
        <fullName evidence="7">N-acetyl-beta-glucosaminidase</fullName>
    </alternativeName>
</protein>
<dbReference type="Pfam" id="PF02838">
    <property type="entry name" value="Glyco_hydro_20b"/>
    <property type="match status" value="1"/>
</dbReference>
<evidence type="ECO:0000256" key="4">
    <source>
        <dbReference type="ARBA" id="ARBA00022801"/>
    </source>
</evidence>
<accession>A0ABX0AJP6</accession>
<name>A0ABX0AJP6_9GAMM</name>
<evidence type="ECO:0000256" key="8">
    <source>
        <dbReference type="SAM" id="SignalP"/>
    </source>
</evidence>
<evidence type="ECO:0000256" key="2">
    <source>
        <dbReference type="ARBA" id="ARBA00006285"/>
    </source>
</evidence>
<evidence type="ECO:0000313" key="12">
    <source>
        <dbReference type="EMBL" id="NDK39429.1"/>
    </source>
</evidence>
<feature type="signal peptide" evidence="8">
    <location>
        <begin position="1"/>
        <end position="33"/>
    </location>
</feature>
<dbReference type="Gene3D" id="3.30.379.10">
    <property type="entry name" value="Chitobiase/beta-hexosaminidase domain 2-like"/>
    <property type="match status" value="1"/>
</dbReference>
<dbReference type="InterPro" id="IPR025705">
    <property type="entry name" value="Beta_hexosaminidase_sua/sub"/>
</dbReference>
<dbReference type="PRINTS" id="PR00738">
    <property type="entry name" value="GLHYDRLASE20"/>
</dbReference>
<dbReference type="PANTHER" id="PTHR22600">
    <property type="entry name" value="BETA-HEXOSAMINIDASE"/>
    <property type="match status" value="1"/>
</dbReference>
<evidence type="ECO:0000259" key="10">
    <source>
        <dbReference type="Pfam" id="PF02838"/>
    </source>
</evidence>
<evidence type="ECO:0000259" key="9">
    <source>
        <dbReference type="Pfam" id="PF00728"/>
    </source>
</evidence>
<dbReference type="InterPro" id="IPR059177">
    <property type="entry name" value="GH29D-like_dom"/>
</dbReference>
<dbReference type="EC" id="3.2.1.52" evidence="3"/>
<dbReference type="Gene3D" id="3.20.20.80">
    <property type="entry name" value="Glycosidases"/>
    <property type="match status" value="1"/>
</dbReference>
<evidence type="ECO:0000256" key="7">
    <source>
        <dbReference type="ARBA" id="ARBA00033000"/>
    </source>
</evidence>
<keyword evidence="8" id="KW-0732">Signal</keyword>
<dbReference type="Pfam" id="PF13290">
    <property type="entry name" value="CHB_HEX_C_1"/>
    <property type="match status" value="1"/>
</dbReference>
<dbReference type="CDD" id="cd06563">
    <property type="entry name" value="GH20_chitobiase-like"/>
    <property type="match status" value="1"/>
</dbReference>
<gene>
    <name evidence="12" type="ORF">DT603_11300</name>
</gene>
<evidence type="ECO:0000256" key="6">
    <source>
        <dbReference type="ARBA" id="ARBA00030512"/>
    </source>
</evidence>
<dbReference type="RefSeq" id="WP_162350006.1">
    <property type="nucleotide sequence ID" value="NZ_QOVG01000007.1"/>
</dbReference>
<dbReference type="InterPro" id="IPR029018">
    <property type="entry name" value="Hex-like_dom2"/>
</dbReference>
<evidence type="ECO:0000256" key="5">
    <source>
        <dbReference type="ARBA" id="ARBA00023295"/>
    </source>
</evidence>
<feature type="domain" description="Glycoside hydrolase family 20 catalytic" evidence="9">
    <location>
        <begin position="177"/>
        <end position="519"/>
    </location>
</feature>
<keyword evidence="13" id="KW-1185">Reference proteome</keyword>
<sequence>MTRTSKRQAGYRFRVLLSAMLALAVPLACNAIAGPTGSPATATETGYSLVPLPASLQPAKGSFRISSTTSLLAEGDAASAVARQFADYLRTTRKLEVPLSRPGNTAKGGVIEFVIDAGIGGGPESYRLDVNPHHVRVAAAEPRGLFYGAVTLWQLATANPEVPITIPALRIEDAPRFGWRGLMLDSARHFQSVGEIKQLLDAMALHKLNTFHWHLTDDQGWRIEIKRYPKLTEDGGCRIPAGDGGIGADGKPRPYCGFYTQDQVREVVRYAAERHITIVPEINAPGHAQAAVSAYPELGVTGKQLPVLNEWGVNTTLFNVEESTFQFLENVLAEVVELFPGTYVHVGGDEAVKDQWKASARVQERMRELGVKDEAGMQSYLVKRMEKYLVAHKRRLIGWDEILEGGLPEEATVMSWRGIEGGVTAAGLGHDVVMAPSSELYLDYLQTDSPNEPPGRPALIPLQQVYAFEPIPAALPADQRAHILGLQANVWTEHMRSYGRVQHAIFPRIAALAETAWSPRQKKDWAGFRARLAAQLQRYRLLGIDYAQTPFEVRSVVSDQPQGKALVTLSNPLGYPQMRYTIDGGAPSARSAAYKAPFEVKLPAELRAAVFVQGLPLVPAQARKLDVSSLLSRSDEELAMCTGALTLRLEDDGPLEGERALFNVDIFNPCWLWKAAGLDGIARIEVRAGRMPYYFQLAHDEPARKFKPARTPHGELEIRAGCAGAVLASVPLPAATDADGFVILGAMLKPSPGKQDLCVFFTGDTRPTMWVLDRLTLQPR</sequence>
<feature type="domain" description="GH29D-like beta-sandwich" evidence="11">
    <location>
        <begin position="566"/>
        <end position="614"/>
    </location>
</feature>
<organism evidence="12 13">
    <name type="scientific">Pseudoxanthomonas gei</name>
    <dbReference type="NCBI Taxonomy" id="1383030"/>
    <lineage>
        <taxon>Bacteria</taxon>
        <taxon>Pseudomonadati</taxon>
        <taxon>Pseudomonadota</taxon>
        <taxon>Gammaproteobacteria</taxon>
        <taxon>Lysobacterales</taxon>
        <taxon>Lysobacteraceae</taxon>
        <taxon>Pseudoxanthomonas</taxon>
    </lineage>
</organism>
<dbReference type="Proteomes" id="UP001429354">
    <property type="component" value="Unassembled WGS sequence"/>
</dbReference>
<comment type="catalytic activity">
    <reaction evidence="1">
        <text>Hydrolysis of terminal non-reducing N-acetyl-D-hexosamine residues in N-acetyl-beta-D-hexosaminides.</text>
        <dbReference type="EC" id="3.2.1.52"/>
    </reaction>
</comment>
<dbReference type="InterPro" id="IPR015882">
    <property type="entry name" value="HEX_bac_N"/>
</dbReference>
<comment type="similarity">
    <text evidence="2">Belongs to the glycosyl hydrolase 20 family.</text>
</comment>
<dbReference type="SUPFAM" id="SSF55545">
    <property type="entry name" value="beta-N-acetylhexosaminidase-like domain"/>
    <property type="match status" value="1"/>
</dbReference>
<evidence type="ECO:0000256" key="1">
    <source>
        <dbReference type="ARBA" id="ARBA00001231"/>
    </source>
</evidence>
<dbReference type="InterPro" id="IPR015883">
    <property type="entry name" value="Glyco_hydro_20_cat"/>
</dbReference>
<dbReference type="SUPFAM" id="SSF51445">
    <property type="entry name" value="(Trans)glycosidases"/>
    <property type="match status" value="1"/>
</dbReference>
<keyword evidence="4" id="KW-0378">Hydrolase</keyword>
<comment type="caution">
    <text evidence="12">The sequence shown here is derived from an EMBL/GenBank/DDBJ whole genome shotgun (WGS) entry which is preliminary data.</text>
</comment>
<evidence type="ECO:0000256" key="3">
    <source>
        <dbReference type="ARBA" id="ARBA00012663"/>
    </source>
</evidence>
<evidence type="ECO:0000313" key="13">
    <source>
        <dbReference type="Proteomes" id="UP001429354"/>
    </source>
</evidence>
<evidence type="ECO:0000259" key="11">
    <source>
        <dbReference type="Pfam" id="PF13290"/>
    </source>
</evidence>
<feature type="domain" description="Beta-hexosaminidase bacterial type N-terminal" evidence="10">
    <location>
        <begin position="47"/>
        <end position="174"/>
    </location>
</feature>
<dbReference type="InterPro" id="IPR017853">
    <property type="entry name" value="GH"/>
</dbReference>
<dbReference type="EMBL" id="QOVG01000007">
    <property type="protein sequence ID" value="NDK39429.1"/>
    <property type="molecule type" value="Genomic_DNA"/>
</dbReference>
<dbReference type="Pfam" id="PF00728">
    <property type="entry name" value="Glyco_hydro_20"/>
    <property type="match status" value="1"/>
</dbReference>
<reference evidence="12 13" key="1">
    <citation type="submission" date="2018-07" db="EMBL/GenBank/DDBJ databases">
        <title>Whole genome Sequencing of Pseudoxanthomonas gei KCTC 32298 (T).</title>
        <authorList>
            <person name="Kumar S."/>
            <person name="Bansal K."/>
            <person name="Kaur A."/>
            <person name="Patil P."/>
            <person name="Sharma S."/>
            <person name="Patil P.B."/>
        </authorList>
    </citation>
    <scope>NUCLEOTIDE SEQUENCE [LARGE SCALE GENOMIC DNA]</scope>
    <source>
        <strain evidence="12 13">KCTC 32298</strain>
    </source>
</reference>
<feature type="chain" id="PRO_5046521274" description="beta-N-acetylhexosaminidase" evidence="8">
    <location>
        <begin position="34"/>
        <end position="780"/>
    </location>
</feature>
<proteinExistence type="inferred from homology"/>
<keyword evidence="5" id="KW-0326">Glycosidase</keyword>